<name>A0AA35QW99_GEOBA</name>
<comment type="caution">
    <text evidence="2">The sequence shown here is derived from an EMBL/GenBank/DDBJ whole genome shotgun (WGS) entry which is preliminary data.</text>
</comment>
<feature type="region of interest" description="Disordered" evidence="1">
    <location>
        <begin position="139"/>
        <end position="162"/>
    </location>
</feature>
<evidence type="ECO:0000313" key="3">
    <source>
        <dbReference type="Proteomes" id="UP001174909"/>
    </source>
</evidence>
<accession>A0AA35QW99</accession>
<evidence type="ECO:0000256" key="1">
    <source>
        <dbReference type="SAM" id="MobiDB-lite"/>
    </source>
</evidence>
<keyword evidence="3" id="KW-1185">Reference proteome</keyword>
<gene>
    <name evidence="2" type="ORF">GBAR_LOCUS1332</name>
</gene>
<dbReference type="AlphaFoldDB" id="A0AA35QW99"/>
<sequence>MSHVTFNQSEAVFPWDHVVITCIDHMVSIAPSDHWVTCFHGKTKEFATPTSWLMAEAATSLERVNMLNPDPPPRPKRHRRNMSDSYLFDSHHLPTLTPSHPAHLRQASQSPLATKLVEKIGTEKQLSIDFEEQLKKVLREGKTPHTPLLTPSPPPRHDDHTPSSLEWAGSLEVGLQLLKMKIRTSRFQEKMDRHKLQMLANTRRK</sequence>
<dbReference type="EMBL" id="CASHTH010000199">
    <property type="protein sequence ID" value="CAI7993824.1"/>
    <property type="molecule type" value="Genomic_DNA"/>
</dbReference>
<proteinExistence type="predicted"/>
<protein>
    <submittedName>
        <fullName evidence="2">Uncharacterized protein</fullName>
    </submittedName>
</protein>
<dbReference type="Proteomes" id="UP001174909">
    <property type="component" value="Unassembled WGS sequence"/>
</dbReference>
<evidence type="ECO:0000313" key="2">
    <source>
        <dbReference type="EMBL" id="CAI7993824.1"/>
    </source>
</evidence>
<reference evidence="2" key="1">
    <citation type="submission" date="2023-03" db="EMBL/GenBank/DDBJ databases">
        <authorList>
            <person name="Steffen K."/>
            <person name="Cardenas P."/>
        </authorList>
    </citation>
    <scope>NUCLEOTIDE SEQUENCE</scope>
</reference>
<organism evidence="2 3">
    <name type="scientific">Geodia barretti</name>
    <name type="common">Barrett's horny sponge</name>
    <dbReference type="NCBI Taxonomy" id="519541"/>
    <lineage>
        <taxon>Eukaryota</taxon>
        <taxon>Metazoa</taxon>
        <taxon>Porifera</taxon>
        <taxon>Demospongiae</taxon>
        <taxon>Heteroscleromorpha</taxon>
        <taxon>Tetractinellida</taxon>
        <taxon>Astrophorina</taxon>
        <taxon>Geodiidae</taxon>
        <taxon>Geodia</taxon>
    </lineage>
</organism>